<dbReference type="InterPro" id="IPR035437">
    <property type="entry name" value="SNase_OB-fold_sf"/>
</dbReference>
<protein>
    <submittedName>
        <fullName evidence="3">Tudor domain-containing protein</fullName>
    </submittedName>
</protein>
<evidence type="ECO:0000259" key="1">
    <source>
        <dbReference type="PROSITE" id="PS50304"/>
    </source>
</evidence>
<reference evidence="3" key="1">
    <citation type="submission" date="2022-11" db="UniProtKB">
        <authorList>
            <consortium name="WormBaseParasite"/>
        </authorList>
    </citation>
    <scope>IDENTIFICATION</scope>
</reference>
<dbReference type="PANTHER" id="PTHR16442">
    <property type="entry name" value="RING FINGER PROTEIN 17"/>
    <property type="match status" value="1"/>
</dbReference>
<dbReference type="PROSITE" id="PS50304">
    <property type="entry name" value="TUDOR"/>
    <property type="match status" value="1"/>
</dbReference>
<dbReference type="Proteomes" id="UP000887566">
    <property type="component" value="Unplaced"/>
</dbReference>
<dbReference type="Gene3D" id="2.30.30.140">
    <property type="match status" value="1"/>
</dbReference>
<keyword evidence="2" id="KW-1185">Reference proteome</keyword>
<dbReference type="SMART" id="SM00333">
    <property type="entry name" value="TUDOR"/>
    <property type="match status" value="2"/>
</dbReference>
<dbReference type="InterPro" id="IPR002999">
    <property type="entry name" value="Tudor"/>
</dbReference>
<feature type="domain" description="Tudor" evidence="1">
    <location>
        <begin position="143"/>
        <end position="204"/>
    </location>
</feature>
<dbReference type="Pfam" id="PF00567">
    <property type="entry name" value="TUDOR"/>
    <property type="match status" value="2"/>
</dbReference>
<evidence type="ECO:0000313" key="2">
    <source>
        <dbReference type="Proteomes" id="UP000887566"/>
    </source>
</evidence>
<sequence length="566" mass="64582">MSAEVKLFSSAASAMTLDWLSASIEKKPVVLSDCRELVLVPGGISEKIRNLTEERPEICWQYVGSSVLAHYHFNVAAVDRDAARAVPQKKNATLPVFYAQIHHSFSPVEFAVQPKPFTKARLGLTAQLNDVYSDDFEPFKEEEIFEGVPCAAKDSRDGKWYRARLVSGRPGVHNDIFVVFVDWGDERCVSGSNIRPLRKEFGRLPPLALICRMRGILLDDLFTKKVEEFQKLIASINGLVRVELTSTAEPYLVNLYHPTIAGWNLGTSFYPRPMNEQQIAKEERIARQGKEPDSDDENYNKYDVCYSDDDEDEPVVRRLPAHLLRFERLPKPIAQPGEELRIAHVENARLIYVHTADHLAWLTRKEKEMAERWENMDRFPDRALIADNACALKTTDGAVVRAMIVKGTSQCVTVRAVDHGWKVVIIREQCRNYLRALPREYGPHLMVWLLRLPDSCDNHPHVGETAILRELLPRGQKIAFELARRSHGPPFKASLFVGDDKENVLDLMEERKKKLRVVHPCKEIVKYNQRQVELLRATKGADDYDEELFCPPAFAKGRALYCNHST</sequence>
<proteinExistence type="predicted"/>
<evidence type="ECO:0000313" key="3">
    <source>
        <dbReference type="WBParaSite" id="PSAMB.scaffold2415size23357.g17768.t1"/>
    </source>
</evidence>
<dbReference type="GO" id="GO:0005737">
    <property type="term" value="C:cytoplasm"/>
    <property type="evidence" value="ECO:0007669"/>
    <property type="project" value="UniProtKB-ARBA"/>
</dbReference>
<dbReference type="AlphaFoldDB" id="A0A914VT36"/>
<dbReference type="Gene3D" id="2.40.50.90">
    <property type="match status" value="1"/>
</dbReference>
<dbReference type="SUPFAM" id="SSF63748">
    <property type="entry name" value="Tudor/PWWP/MBT"/>
    <property type="match status" value="1"/>
</dbReference>
<dbReference type="WBParaSite" id="PSAMB.scaffold2415size23357.g17768.t1">
    <property type="protein sequence ID" value="PSAMB.scaffold2415size23357.g17768.t1"/>
    <property type="gene ID" value="PSAMB.scaffold2415size23357.g17768"/>
</dbReference>
<dbReference type="PANTHER" id="PTHR16442:SF1">
    <property type="entry name" value="RING FINGER PROTEIN 17"/>
    <property type="match status" value="1"/>
</dbReference>
<accession>A0A914VT36</accession>
<name>A0A914VT36_9BILA</name>
<organism evidence="2 3">
    <name type="scientific">Plectus sambesii</name>
    <dbReference type="NCBI Taxonomy" id="2011161"/>
    <lineage>
        <taxon>Eukaryota</taxon>
        <taxon>Metazoa</taxon>
        <taxon>Ecdysozoa</taxon>
        <taxon>Nematoda</taxon>
        <taxon>Chromadorea</taxon>
        <taxon>Plectida</taxon>
        <taxon>Plectina</taxon>
        <taxon>Plectoidea</taxon>
        <taxon>Plectidae</taxon>
        <taxon>Plectus</taxon>
    </lineage>
</organism>